<reference evidence="1 2" key="1">
    <citation type="submission" date="2019-08" db="EMBL/GenBank/DDBJ databases">
        <title>Complete genomes of the Campylobacter fetus subsp. venerealis, Campylobacter lari subsp. concheus, Campylobacter sputorum bv. sputorum and Campylobacter volucris type strains.</title>
        <authorList>
            <person name="Miller W.G."/>
            <person name="Yee E."/>
        </authorList>
    </citation>
    <scope>NUCLEOTIDE SEQUENCE [LARGE SCALE GENOMIC DNA]</scope>
    <source>
        <strain evidence="1 2">NCTC 10354</strain>
    </source>
</reference>
<dbReference type="RefSeq" id="WP_035148490.1">
    <property type="nucleotide sequence ID" value="NZ_CP043435.1"/>
</dbReference>
<dbReference type="EMBL" id="CP043435">
    <property type="protein sequence ID" value="QEL44460.1"/>
    <property type="molecule type" value="Genomic_DNA"/>
</dbReference>
<protein>
    <submittedName>
        <fullName evidence="1">Uncharacterized protein</fullName>
    </submittedName>
</protein>
<evidence type="ECO:0000313" key="2">
    <source>
        <dbReference type="Proteomes" id="UP000322035"/>
    </source>
</evidence>
<proteinExistence type="predicted"/>
<organism evidence="1 2">
    <name type="scientific">Campylobacter fetus subsp. venerealis NCTC 10354</name>
    <dbReference type="NCBI Taxonomy" id="983328"/>
    <lineage>
        <taxon>Bacteria</taxon>
        <taxon>Pseudomonadati</taxon>
        <taxon>Campylobacterota</taxon>
        <taxon>Epsilonproteobacteria</taxon>
        <taxon>Campylobacterales</taxon>
        <taxon>Campylobacteraceae</taxon>
        <taxon>Campylobacter</taxon>
        <taxon>Campylobacter fetus subsp. venerealis bv. venerealis</taxon>
    </lineage>
</organism>
<accession>A0AAE6MA46</accession>
<evidence type="ECO:0000313" key="1">
    <source>
        <dbReference type="EMBL" id="QEL44460.1"/>
    </source>
</evidence>
<dbReference type="AlphaFoldDB" id="A0AAE6MA46"/>
<name>A0AAE6MA46_CAMFE</name>
<gene>
    <name evidence="1" type="ORF">CFVT_0480</name>
</gene>
<sequence length="105" mass="11948">MGIKTNISLVLISIVVVAGVWFRVYALNSQIDDLTTQLEASKMATYICENAIASQNEKIKKIELEKLKFSEPKVITQIKYLKPKDDNCSSRLEAYERLFEFGGKE</sequence>
<dbReference type="Proteomes" id="UP000322035">
    <property type="component" value="Chromosome"/>
</dbReference>